<dbReference type="GO" id="GO:0005615">
    <property type="term" value="C:extracellular space"/>
    <property type="evidence" value="ECO:0007669"/>
    <property type="project" value="Ensembl"/>
</dbReference>
<dbReference type="PANTHER" id="PTHR11500">
    <property type="entry name" value="BETA CASEIN"/>
    <property type="match status" value="1"/>
</dbReference>
<feature type="chain" id="PRO_5034879022" description="Beta-casein" evidence="9">
    <location>
        <begin position="16"/>
        <end position="258"/>
    </location>
</feature>
<keyword evidence="7 9" id="KW-0732">Signal</keyword>
<evidence type="ECO:0000256" key="7">
    <source>
        <dbReference type="ARBA" id="ARBA00022729"/>
    </source>
</evidence>
<dbReference type="GO" id="GO:0004869">
    <property type="term" value="F:cysteine-type endopeptidase inhibitor activity"/>
    <property type="evidence" value="ECO:0007669"/>
    <property type="project" value="Ensembl"/>
</dbReference>
<proteinExistence type="inferred from homology"/>
<keyword evidence="6" id="KW-0597">Phosphoprotein</keyword>
<feature type="signal peptide" evidence="9">
    <location>
        <begin position="1"/>
        <end position="15"/>
    </location>
</feature>
<dbReference type="Ensembl" id="ENSCAFT00020040354.1">
    <property type="protein sequence ID" value="ENSCAFP00020034957.1"/>
    <property type="gene ID" value="ENSCAFG00020027081.1"/>
</dbReference>
<dbReference type="InterPro" id="IPR031305">
    <property type="entry name" value="Casein_CS"/>
</dbReference>
<keyword evidence="8" id="KW-0494">Milk protein</keyword>
<dbReference type="GO" id="GO:0007595">
    <property type="term" value="P:lactation"/>
    <property type="evidence" value="ECO:0007669"/>
    <property type="project" value="Ensembl"/>
</dbReference>
<evidence type="ECO:0000256" key="9">
    <source>
        <dbReference type="SAM" id="SignalP"/>
    </source>
</evidence>
<comment type="subcellular location">
    <subcellularLocation>
        <location evidence="2">Secreted</location>
    </subcellularLocation>
</comment>
<dbReference type="Proteomes" id="UP000694391">
    <property type="component" value="Unplaced"/>
</dbReference>
<evidence type="ECO:0000256" key="6">
    <source>
        <dbReference type="ARBA" id="ARBA00022553"/>
    </source>
</evidence>
<dbReference type="AlphaFoldDB" id="A0A8C0LXS6"/>
<comment type="similarity">
    <text evidence="3">Belongs to the beta-casein family.</text>
</comment>
<name>A0A8C0LXS6_CANLU</name>
<evidence type="ECO:0000313" key="11">
    <source>
        <dbReference type="Proteomes" id="UP000694391"/>
    </source>
</evidence>
<reference evidence="10" key="1">
    <citation type="submission" date="2025-08" db="UniProtKB">
        <authorList>
            <consortium name="Ensembl"/>
        </authorList>
    </citation>
    <scope>IDENTIFICATION</scope>
</reference>
<dbReference type="GeneTree" id="ENSGT00390000001890"/>
<dbReference type="PROSITE" id="PS00306">
    <property type="entry name" value="CASEIN_ALPHA_BETA"/>
    <property type="match status" value="1"/>
</dbReference>
<comment type="function">
    <text evidence="1">Important role in determination of the surface properties of the casein micelles.</text>
</comment>
<keyword evidence="5" id="KW-0964">Secreted</keyword>
<dbReference type="InterPro" id="IPR016345">
    <property type="entry name" value="Casein_beta"/>
</dbReference>
<keyword evidence="11" id="KW-1185">Reference proteome</keyword>
<evidence type="ECO:0000256" key="1">
    <source>
        <dbReference type="ARBA" id="ARBA00002287"/>
    </source>
</evidence>
<dbReference type="PIRSF" id="PIRSF002372">
    <property type="entry name" value="Beta-casein"/>
    <property type="match status" value="1"/>
</dbReference>
<evidence type="ECO:0000313" key="10">
    <source>
        <dbReference type="Ensembl" id="ENSCAFP00020034957.1"/>
    </source>
</evidence>
<organism evidence="10 11">
    <name type="scientific">Canis lupus dingo</name>
    <name type="common">dingo</name>
    <dbReference type="NCBI Taxonomy" id="286419"/>
    <lineage>
        <taxon>Eukaryota</taxon>
        <taxon>Metazoa</taxon>
        <taxon>Chordata</taxon>
        <taxon>Craniata</taxon>
        <taxon>Vertebrata</taxon>
        <taxon>Euteleostomi</taxon>
        <taxon>Mammalia</taxon>
        <taxon>Eutheria</taxon>
        <taxon>Laurasiatheria</taxon>
        <taxon>Carnivora</taxon>
        <taxon>Caniformia</taxon>
        <taxon>Canidae</taxon>
        <taxon>Canis</taxon>
    </lineage>
</organism>
<evidence type="ECO:0000256" key="4">
    <source>
        <dbReference type="ARBA" id="ARBA00018977"/>
    </source>
</evidence>
<sequence length="258" mass="29291">MKVFILACLVALALAREVSKCLIRIEWSIYPCGEKNILNIFKVQIKLKDSFPFFQDERQNKIHPLFQQQPLVSPYADPIHYAILPQNILPLAQPAVVVPFLQPEIMEVPKVKENIFPRHKVMPFLKSPVTPFLDSQILNVADLENVHFPLPLSLPLLQPLMHQIPQPLPLLQPLMHQIPQPLPQTPMLTPQSVLSIPQPKVLPFPQQVVPYLQRDMPLQAFLPYQESTHQAQPVTQPLAPLVNSALVSPNLLILLSHL</sequence>
<dbReference type="Pfam" id="PF00363">
    <property type="entry name" value="Casein"/>
    <property type="match status" value="1"/>
</dbReference>
<accession>A0A8C0LXS6</accession>
<dbReference type="PANTHER" id="PTHR11500:SF0">
    <property type="entry name" value="BETA-CASEIN"/>
    <property type="match status" value="1"/>
</dbReference>
<evidence type="ECO:0000256" key="2">
    <source>
        <dbReference type="ARBA" id="ARBA00004613"/>
    </source>
</evidence>
<evidence type="ECO:0000256" key="5">
    <source>
        <dbReference type="ARBA" id="ARBA00022525"/>
    </source>
</evidence>
<protein>
    <recommendedName>
        <fullName evidence="4">Beta-casein</fullName>
    </recommendedName>
</protein>
<reference evidence="10" key="2">
    <citation type="submission" date="2025-09" db="UniProtKB">
        <authorList>
            <consortium name="Ensembl"/>
        </authorList>
    </citation>
    <scope>IDENTIFICATION</scope>
</reference>
<evidence type="ECO:0000256" key="3">
    <source>
        <dbReference type="ARBA" id="ARBA00008083"/>
    </source>
</evidence>
<evidence type="ECO:0000256" key="8">
    <source>
        <dbReference type="ARBA" id="ARBA00022743"/>
    </source>
</evidence>
<dbReference type="InterPro" id="IPR001588">
    <property type="entry name" value="Casein"/>
</dbReference>